<dbReference type="AlphaFoldDB" id="A0A2U1T9C9"/>
<evidence type="ECO:0000313" key="2">
    <source>
        <dbReference type="Proteomes" id="UP000244989"/>
    </source>
</evidence>
<dbReference type="Proteomes" id="UP000244989">
    <property type="component" value="Unassembled WGS sequence"/>
</dbReference>
<comment type="caution">
    <text evidence="1">The sequence shown here is derived from an EMBL/GenBank/DDBJ whole genome shotgun (WGS) entry which is preliminary data.</text>
</comment>
<dbReference type="EMBL" id="QEEZ01000002">
    <property type="protein sequence ID" value="PWC02545.1"/>
    <property type="molecule type" value="Genomic_DNA"/>
</dbReference>
<evidence type="ECO:0000313" key="1">
    <source>
        <dbReference type="EMBL" id="PWC02545.1"/>
    </source>
</evidence>
<protein>
    <submittedName>
        <fullName evidence="1">Uncharacterized protein</fullName>
    </submittedName>
</protein>
<accession>A0A2U1T9C9</accession>
<organism evidence="1 2">
    <name type="scientific">Corynebacterium yudongzhengii</name>
    <dbReference type="NCBI Taxonomy" id="2080740"/>
    <lineage>
        <taxon>Bacteria</taxon>
        <taxon>Bacillati</taxon>
        <taxon>Actinomycetota</taxon>
        <taxon>Actinomycetes</taxon>
        <taxon>Mycobacteriales</taxon>
        <taxon>Corynebacteriaceae</taxon>
        <taxon>Corynebacterium</taxon>
    </lineage>
</organism>
<gene>
    <name evidence="1" type="ORF">DF222_00945</name>
</gene>
<keyword evidence="2" id="KW-1185">Reference proteome</keyword>
<dbReference type="KEGG" id="cyz:C3B44_06475"/>
<sequence length="72" mass="8373">MSRGPGWEFFGDTLKDLIRRDDIQGLKEVLLDPDEDRYRSVSPLIMLLMTPEDGQRFRPPHRVITADMLTVD</sequence>
<reference evidence="2" key="1">
    <citation type="submission" date="2018-04" db="EMBL/GenBank/DDBJ databases">
        <authorList>
            <person name="Liu S."/>
            <person name="Wang Z."/>
            <person name="Li J."/>
        </authorList>
    </citation>
    <scope>NUCLEOTIDE SEQUENCE [LARGE SCALE GENOMIC DNA]</scope>
    <source>
        <strain evidence="2">2189</strain>
    </source>
</reference>
<name>A0A2U1T9C9_9CORY</name>
<proteinExistence type="predicted"/>